<feature type="region of interest" description="Disordered" evidence="6">
    <location>
        <begin position="1"/>
        <end position="57"/>
    </location>
</feature>
<evidence type="ECO:0000256" key="3">
    <source>
        <dbReference type="ARBA" id="ARBA00024186"/>
    </source>
</evidence>
<feature type="compositionally biased region" description="Polar residues" evidence="6">
    <location>
        <begin position="45"/>
        <end position="55"/>
    </location>
</feature>
<dbReference type="AlphaFoldDB" id="A0AAE1XER3"/>
<keyword evidence="2" id="KW-0539">Nucleus</keyword>
<feature type="non-terminal residue" evidence="7">
    <location>
        <position position="274"/>
    </location>
</feature>
<dbReference type="Proteomes" id="UP001289374">
    <property type="component" value="Unassembled WGS sequence"/>
</dbReference>
<evidence type="ECO:0000256" key="6">
    <source>
        <dbReference type="SAM" id="MobiDB-lite"/>
    </source>
</evidence>
<dbReference type="GO" id="GO:0006997">
    <property type="term" value="P:nucleus organization"/>
    <property type="evidence" value="ECO:0007669"/>
    <property type="project" value="InterPro"/>
</dbReference>
<comment type="caution">
    <text evidence="7">The sequence shown here is derived from an EMBL/GenBank/DDBJ whole genome shotgun (WGS) entry which is preliminary data.</text>
</comment>
<dbReference type="EMBL" id="JACGWL010000001">
    <property type="protein sequence ID" value="KAK4410363.1"/>
    <property type="molecule type" value="Genomic_DNA"/>
</dbReference>
<dbReference type="PANTHER" id="PTHR31908">
    <property type="entry name" value="PROTEIN CROWDED NUCLEI 4"/>
    <property type="match status" value="1"/>
</dbReference>
<keyword evidence="8" id="KW-1185">Reference proteome</keyword>
<reference evidence="7" key="2">
    <citation type="journal article" date="2024" name="Plant">
        <title>Genomic evolution and insights into agronomic trait innovations of Sesamum species.</title>
        <authorList>
            <person name="Miao H."/>
            <person name="Wang L."/>
            <person name="Qu L."/>
            <person name="Liu H."/>
            <person name="Sun Y."/>
            <person name="Le M."/>
            <person name="Wang Q."/>
            <person name="Wei S."/>
            <person name="Zheng Y."/>
            <person name="Lin W."/>
            <person name="Duan Y."/>
            <person name="Cao H."/>
            <person name="Xiong S."/>
            <person name="Wang X."/>
            <person name="Wei L."/>
            <person name="Li C."/>
            <person name="Ma Q."/>
            <person name="Ju M."/>
            <person name="Zhao R."/>
            <person name="Li G."/>
            <person name="Mu C."/>
            <person name="Tian Q."/>
            <person name="Mei H."/>
            <person name="Zhang T."/>
            <person name="Gao T."/>
            <person name="Zhang H."/>
        </authorList>
    </citation>
    <scope>NUCLEOTIDE SEQUENCE</scope>
    <source>
        <strain evidence="7">K16</strain>
    </source>
</reference>
<feature type="coiled-coil region" evidence="5">
    <location>
        <begin position="197"/>
        <end position="273"/>
    </location>
</feature>
<evidence type="ECO:0000256" key="5">
    <source>
        <dbReference type="SAM" id="Coils"/>
    </source>
</evidence>
<dbReference type="InterPro" id="IPR040418">
    <property type="entry name" value="CRWN"/>
</dbReference>
<evidence type="ECO:0000256" key="4">
    <source>
        <dbReference type="ARBA" id="ARBA00024208"/>
    </source>
</evidence>
<evidence type="ECO:0000313" key="7">
    <source>
        <dbReference type="EMBL" id="KAK4410363.1"/>
    </source>
</evidence>
<comment type="similarity">
    <text evidence="4">Belongs to the CRWN family.</text>
</comment>
<evidence type="ECO:0000256" key="1">
    <source>
        <dbReference type="ARBA" id="ARBA00023054"/>
    </source>
</evidence>
<dbReference type="PANTHER" id="PTHR31908:SF9">
    <property type="entry name" value="PROTEIN CROWDED NUCLEI 3"/>
    <property type="match status" value="1"/>
</dbReference>
<organism evidence="7 8">
    <name type="scientific">Sesamum angolense</name>
    <dbReference type="NCBI Taxonomy" id="2727404"/>
    <lineage>
        <taxon>Eukaryota</taxon>
        <taxon>Viridiplantae</taxon>
        <taxon>Streptophyta</taxon>
        <taxon>Embryophyta</taxon>
        <taxon>Tracheophyta</taxon>
        <taxon>Spermatophyta</taxon>
        <taxon>Magnoliopsida</taxon>
        <taxon>eudicotyledons</taxon>
        <taxon>Gunneridae</taxon>
        <taxon>Pentapetalae</taxon>
        <taxon>asterids</taxon>
        <taxon>lamiids</taxon>
        <taxon>Lamiales</taxon>
        <taxon>Pedaliaceae</taxon>
        <taxon>Sesamum</taxon>
    </lineage>
</organism>
<reference evidence="7" key="1">
    <citation type="submission" date="2020-06" db="EMBL/GenBank/DDBJ databases">
        <authorList>
            <person name="Li T."/>
            <person name="Hu X."/>
            <person name="Zhang T."/>
            <person name="Song X."/>
            <person name="Zhang H."/>
            <person name="Dai N."/>
            <person name="Sheng W."/>
            <person name="Hou X."/>
            <person name="Wei L."/>
        </authorList>
    </citation>
    <scope>NUCLEOTIDE SEQUENCE</scope>
    <source>
        <strain evidence="7">K16</strain>
        <tissue evidence="7">Leaf</tissue>
    </source>
</reference>
<dbReference type="GO" id="GO:0005652">
    <property type="term" value="C:nuclear lamina"/>
    <property type="evidence" value="ECO:0007669"/>
    <property type="project" value="UniProtKB-SubCell"/>
</dbReference>
<evidence type="ECO:0000256" key="2">
    <source>
        <dbReference type="ARBA" id="ARBA00023242"/>
    </source>
</evidence>
<proteinExistence type="inferred from homology"/>
<comment type="subcellular location">
    <subcellularLocation>
        <location evidence="3">Nucleus lamina</location>
    </subcellularLocation>
</comment>
<name>A0AAE1XER3_9LAMI</name>
<feature type="coiled-coil region" evidence="5">
    <location>
        <begin position="71"/>
        <end position="172"/>
    </location>
</feature>
<evidence type="ECO:0000313" key="8">
    <source>
        <dbReference type="Proteomes" id="UP001289374"/>
    </source>
</evidence>
<accession>A0AAE1XER3</accession>
<keyword evidence="1 5" id="KW-0175">Coiled coil</keyword>
<protein>
    <submittedName>
        <fullName evidence="7">Protein CROWDED NUCLEI 2</fullName>
    </submittedName>
</protein>
<gene>
    <name evidence="7" type="ORF">Sango_0109300</name>
</gene>
<sequence>MFTPKGQWLGQSRTPKSEVRGTPNPTGKNKIVAFVDGPPPPPPTSFLSENGNTPDVENMEDWRRFREVGLLDEAALERRDREALKERLERLERELFDYQYNMGLLLIEKKEWTSKHEELQESLLEAQEVLKREKTAHLIAVAQVEERETNLRKALDVERQCLERSLREIRSEHEKIKITSQTKLADANDLAGVQDRSLDVQQKLVAAEAKLAEASRKSLELERKLQEVETRESVLKRERMSFNSERDAHEATFLKHKEDMREWERKLQEGEERL</sequence>